<dbReference type="OrthoDB" id="9811902at2"/>
<reference evidence="4" key="1">
    <citation type="submission" date="2016-10" db="EMBL/GenBank/DDBJ databases">
        <authorList>
            <person name="Varghese N."/>
            <person name="Submissions S."/>
        </authorList>
    </citation>
    <scope>NUCLEOTIDE SEQUENCE [LARGE SCALE GENOMIC DNA]</scope>
    <source>
        <strain evidence="4">DSM 19315</strain>
    </source>
</reference>
<keyword evidence="3" id="KW-0808">Transferase</keyword>
<dbReference type="InterPro" id="IPR028098">
    <property type="entry name" value="Glyco_trans_4-like_N"/>
</dbReference>
<sequence>MKILFFYQYFTTPEGSWSTRVYELTRRWVDQGVEVTVVTSPYEKSDIRASGFISKQKIDGINLIVIDLADSNRDSFFKRVLNAVTFSLVAVYYSLRLNYDIVVCSSGPITIGIPGLVAKWFRRKPFLMEIRDLWPAGAIEMGLLKSEVLKRIALKFESALYRNADFIVSASPGQRDFLIAKDDSLKSKTGVIPNASDNYLFSGDVELKKEERLKIEQKYLFTHIGSLGFIHYPHFLLDVASELLKTEEGSQIAIVFIGEGALRSELENRKEKEELSNVYFLGIKPKLDLPAWVQASISTLFTTLDNPVQDTCSPNKIFDSFAAGVPIIQTTRGWIKDLIDTNGCGINVEPGNAQEFAKKMIYLANQPVDREMISRNAFKVSQEYFDRDKLAVQYLGYLSNILGK</sequence>
<dbReference type="InterPro" id="IPR050194">
    <property type="entry name" value="Glycosyltransferase_grp1"/>
</dbReference>
<gene>
    <name evidence="3" type="ORF">SAMN04487988_11620</name>
</gene>
<feature type="domain" description="Glycosyltransferase subfamily 4-like N-terminal" evidence="2">
    <location>
        <begin position="18"/>
        <end position="194"/>
    </location>
</feature>
<evidence type="ECO:0000313" key="3">
    <source>
        <dbReference type="EMBL" id="SFH08116.1"/>
    </source>
</evidence>
<dbReference type="CDD" id="cd03794">
    <property type="entry name" value="GT4_WbuB-like"/>
    <property type="match status" value="1"/>
</dbReference>
<dbReference type="Gene3D" id="3.40.50.2000">
    <property type="entry name" value="Glycogen Phosphorylase B"/>
    <property type="match status" value="2"/>
</dbReference>
<dbReference type="EMBL" id="FOPC01000016">
    <property type="protein sequence ID" value="SFH08116.1"/>
    <property type="molecule type" value="Genomic_DNA"/>
</dbReference>
<dbReference type="Pfam" id="PF00534">
    <property type="entry name" value="Glycos_transf_1"/>
    <property type="match status" value="1"/>
</dbReference>
<evidence type="ECO:0000259" key="1">
    <source>
        <dbReference type="Pfam" id="PF00534"/>
    </source>
</evidence>
<dbReference type="Proteomes" id="UP000199642">
    <property type="component" value="Unassembled WGS sequence"/>
</dbReference>
<dbReference type="PANTHER" id="PTHR45947:SF3">
    <property type="entry name" value="SULFOQUINOVOSYL TRANSFERASE SQD2"/>
    <property type="match status" value="1"/>
</dbReference>
<dbReference type="GO" id="GO:0016758">
    <property type="term" value="F:hexosyltransferase activity"/>
    <property type="evidence" value="ECO:0007669"/>
    <property type="project" value="TreeGrafter"/>
</dbReference>
<organism evidence="3 4">
    <name type="scientific">Algoriphagus hitonicola</name>
    <dbReference type="NCBI Taxonomy" id="435880"/>
    <lineage>
        <taxon>Bacteria</taxon>
        <taxon>Pseudomonadati</taxon>
        <taxon>Bacteroidota</taxon>
        <taxon>Cytophagia</taxon>
        <taxon>Cytophagales</taxon>
        <taxon>Cyclobacteriaceae</taxon>
        <taxon>Algoriphagus</taxon>
    </lineage>
</organism>
<dbReference type="AlphaFoldDB" id="A0A1I2X604"/>
<dbReference type="STRING" id="435880.SAMN04487988_11620"/>
<dbReference type="Pfam" id="PF13579">
    <property type="entry name" value="Glyco_trans_4_4"/>
    <property type="match status" value="1"/>
</dbReference>
<keyword evidence="4" id="KW-1185">Reference proteome</keyword>
<feature type="domain" description="Glycosyl transferase family 1" evidence="1">
    <location>
        <begin position="207"/>
        <end position="379"/>
    </location>
</feature>
<proteinExistence type="predicted"/>
<dbReference type="RefSeq" id="WP_092793966.1">
    <property type="nucleotide sequence ID" value="NZ_FOPC01000016.1"/>
</dbReference>
<evidence type="ECO:0000259" key="2">
    <source>
        <dbReference type="Pfam" id="PF13579"/>
    </source>
</evidence>
<protein>
    <submittedName>
        <fullName evidence="3">Glycosyltransferase involved in cell wall bisynthesis</fullName>
    </submittedName>
</protein>
<accession>A0A1I2X604</accession>
<evidence type="ECO:0000313" key="4">
    <source>
        <dbReference type="Proteomes" id="UP000199642"/>
    </source>
</evidence>
<dbReference type="PANTHER" id="PTHR45947">
    <property type="entry name" value="SULFOQUINOVOSYL TRANSFERASE SQD2"/>
    <property type="match status" value="1"/>
</dbReference>
<name>A0A1I2X604_9BACT</name>
<dbReference type="InterPro" id="IPR001296">
    <property type="entry name" value="Glyco_trans_1"/>
</dbReference>
<dbReference type="SUPFAM" id="SSF53756">
    <property type="entry name" value="UDP-Glycosyltransferase/glycogen phosphorylase"/>
    <property type="match status" value="1"/>
</dbReference>